<dbReference type="Gene3D" id="1.10.510.10">
    <property type="entry name" value="Transferase(Phosphotransferase) domain 1"/>
    <property type="match status" value="1"/>
</dbReference>
<dbReference type="PANTHER" id="PTHR44167">
    <property type="entry name" value="OVARIAN-SPECIFIC SERINE/THREONINE-PROTEIN KINASE LOK-RELATED"/>
    <property type="match status" value="1"/>
</dbReference>
<protein>
    <recommendedName>
        <fullName evidence="1">Protein kinase domain-containing protein</fullName>
    </recommendedName>
</protein>
<name>S8EN14_FOMSC</name>
<organism evidence="2 3">
    <name type="scientific">Fomitopsis schrenkii</name>
    <name type="common">Brown rot fungus</name>
    <dbReference type="NCBI Taxonomy" id="2126942"/>
    <lineage>
        <taxon>Eukaryota</taxon>
        <taxon>Fungi</taxon>
        <taxon>Dikarya</taxon>
        <taxon>Basidiomycota</taxon>
        <taxon>Agaricomycotina</taxon>
        <taxon>Agaricomycetes</taxon>
        <taxon>Polyporales</taxon>
        <taxon>Fomitopsis</taxon>
    </lineage>
</organism>
<dbReference type="InterPro" id="IPR000719">
    <property type="entry name" value="Prot_kinase_dom"/>
</dbReference>
<dbReference type="EMBL" id="KE504126">
    <property type="protein sequence ID" value="EPT04679.1"/>
    <property type="molecule type" value="Genomic_DNA"/>
</dbReference>
<dbReference type="eggNOG" id="ENOG502SIC4">
    <property type="taxonomic scope" value="Eukaryota"/>
</dbReference>
<accession>S8EN14</accession>
<keyword evidence="3" id="KW-1185">Reference proteome</keyword>
<dbReference type="PROSITE" id="PS50011">
    <property type="entry name" value="PROTEIN_KINASE_DOM"/>
    <property type="match status" value="1"/>
</dbReference>
<proteinExistence type="predicted"/>
<sequence length="380" mass="43989">MSEPVQPVSPDDTRGLIAEDNERYGKLDNHEIFWRNRQQWLQEQGYVLRPRYRTDWKPSWLGTDKSYWDCEDGQSFALGTVLDATRESDGLRVILKTVDISLHPYEVEIGQYLMSEERAQDPRNHCVRILDVLQDPLDPEKKIIVMPLLKLFNRPEFTTVGEVVAFLKQAIEGLHFMHDNHVAHRDISLLNVMMDAVPMYSKKLWHPQDTSSNRGFTGQAKFYTRTEFPVKYFYIDFGLSRKYNPNNGPPRELPIMGGDRSVPEFQGEGYDAPADPFRTDIYYLGNTVQQAFLGRYHGLEFIEPLVADMVQTEPEKRPTIAEVESRFDELCHKLSWRQLRGRLVDKKEDAFSRAVLGIIHALQTAKCIVKRCAPVPMPRS</sequence>
<dbReference type="InParanoid" id="S8EN14"/>
<evidence type="ECO:0000313" key="2">
    <source>
        <dbReference type="EMBL" id="EPT04679.1"/>
    </source>
</evidence>
<dbReference type="PANTHER" id="PTHR44167:SF24">
    <property type="entry name" value="SERINE_THREONINE-PROTEIN KINASE CHK2"/>
    <property type="match status" value="1"/>
</dbReference>
<feature type="domain" description="Protein kinase" evidence="1">
    <location>
        <begin position="67"/>
        <end position="380"/>
    </location>
</feature>
<dbReference type="Proteomes" id="UP000015241">
    <property type="component" value="Unassembled WGS sequence"/>
</dbReference>
<dbReference type="GO" id="GO:0004672">
    <property type="term" value="F:protein kinase activity"/>
    <property type="evidence" value="ECO:0007669"/>
    <property type="project" value="InterPro"/>
</dbReference>
<dbReference type="OrthoDB" id="5987198at2759"/>
<evidence type="ECO:0000259" key="1">
    <source>
        <dbReference type="PROSITE" id="PS50011"/>
    </source>
</evidence>
<reference evidence="2 3" key="1">
    <citation type="journal article" date="2012" name="Science">
        <title>The Paleozoic origin of enzymatic lignin decomposition reconstructed from 31 fungal genomes.</title>
        <authorList>
            <person name="Floudas D."/>
            <person name="Binder M."/>
            <person name="Riley R."/>
            <person name="Barry K."/>
            <person name="Blanchette R.A."/>
            <person name="Henrissat B."/>
            <person name="Martinez A.T."/>
            <person name="Otillar R."/>
            <person name="Spatafora J.W."/>
            <person name="Yadav J.S."/>
            <person name="Aerts A."/>
            <person name="Benoit I."/>
            <person name="Boyd A."/>
            <person name="Carlson A."/>
            <person name="Copeland A."/>
            <person name="Coutinho P.M."/>
            <person name="de Vries R.P."/>
            <person name="Ferreira P."/>
            <person name="Findley K."/>
            <person name="Foster B."/>
            <person name="Gaskell J."/>
            <person name="Glotzer D."/>
            <person name="Gorecki P."/>
            <person name="Heitman J."/>
            <person name="Hesse C."/>
            <person name="Hori C."/>
            <person name="Igarashi K."/>
            <person name="Jurgens J.A."/>
            <person name="Kallen N."/>
            <person name="Kersten P."/>
            <person name="Kohler A."/>
            <person name="Kuees U."/>
            <person name="Kumar T.K.A."/>
            <person name="Kuo A."/>
            <person name="LaButti K."/>
            <person name="Larrondo L.F."/>
            <person name="Lindquist E."/>
            <person name="Ling A."/>
            <person name="Lombard V."/>
            <person name="Lucas S."/>
            <person name="Lundell T."/>
            <person name="Martin R."/>
            <person name="McLaughlin D.J."/>
            <person name="Morgenstern I."/>
            <person name="Morin E."/>
            <person name="Murat C."/>
            <person name="Nagy L.G."/>
            <person name="Nolan M."/>
            <person name="Ohm R.A."/>
            <person name="Patyshakuliyeva A."/>
            <person name="Rokas A."/>
            <person name="Ruiz-Duenas F.J."/>
            <person name="Sabat G."/>
            <person name="Salamov A."/>
            <person name="Samejima M."/>
            <person name="Schmutz J."/>
            <person name="Slot J.C."/>
            <person name="St John F."/>
            <person name="Stenlid J."/>
            <person name="Sun H."/>
            <person name="Sun S."/>
            <person name="Syed K."/>
            <person name="Tsang A."/>
            <person name="Wiebenga A."/>
            <person name="Young D."/>
            <person name="Pisabarro A."/>
            <person name="Eastwood D.C."/>
            <person name="Martin F."/>
            <person name="Cullen D."/>
            <person name="Grigoriev I.V."/>
            <person name="Hibbett D.S."/>
        </authorList>
    </citation>
    <scope>NUCLEOTIDE SEQUENCE</scope>
    <source>
        <strain evidence="3">FP-58527</strain>
    </source>
</reference>
<dbReference type="InterPro" id="IPR011009">
    <property type="entry name" value="Kinase-like_dom_sf"/>
</dbReference>
<dbReference type="HOGENOM" id="CLU_044121_2_1_1"/>
<evidence type="ECO:0000313" key="3">
    <source>
        <dbReference type="Proteomes" id="UP000015241"/>
    </source>
</evidence>
<dbReference type="STRING" id="743788.S8EN14"/>
<dbReference type="SUPFAM" id="SSF56112">
    <property type="entry name" value="Protein kinase-like (PK-like)"/>
    <property type="match status" value="1"/>
</dbReference>
<dbReference type="GO" id="GO:0005524">
    <property type="term" value="F:ATP binding"/>
    <property type="evidence" value="ECO:0007669"/>
    <property type="project" value="InterPro"/>
</dbReference>
<dbReference type="SMART" id="SM00220">
    <property type="entry name" value="S_TKc"/>
    <property type="match status" value="1"/>
</dbReference>
<dbReference type="AlphaFoldDB" id="S8EN14"/>
<gene>
    <name evidence="2" type="ORF">FOMPIDRAFT_1113111</name>
</gene>